<keyword evidence="6" id="KW-1185">Reference proteome</keyword>
<dbReference type="Pfam" id="PF18052">
    <property type="entry name" value="Rx_N"/>
    <property type="match status" value="1"/>
</dbReference>
<reference evidence="5" key="1">
    <citation type="journal article" date="2023" name="Plant J.">
        <title>Genome sequences and population genomics provide insights into the demographic history, inbreeding, and mutation load of two 'living fossil' tree species of Dipteronia.</title>
        <authorList>
            <person name="Feng Y."/>
            <person name="Comes H.P."/>
            <person name="Chen J."/>
            <person name="Zhu S."/>
            <person name="Lu R."/>
            <person name="Zhang X."/>
            <person name="Li P."/>
            <person name="Qiu J."/>
            <person name="Olsen K.M."/>
            <person name="Qiu Y."/>
        </authorList>
    </citation>
    <scope>NUCLEOTIDE SEQUENCE</scope>
    <source>
        <strain evidence="5">KIB01</strain>
    </source>
</reference>
<keyword evidence="1" id="KW-0677">Repeat</keyword>
<evidence type="ECO:0000313" key="5">
    <source>
        <dbReference type="EMBL" id="KAK2640065.1"/>
    </source>
</evidence>
<evidence type="ECO:0000259" key="4">
    <source>
        <dbReference type="Pfam" id="PF18052"/>
    </source>
</evidence>
<gene>
    <name evidence="5" type="ORF">Ddye_027860</name>
</gene>
<keyword evidence="2" id="KW-0547">Nucleotide-binding</keyword>
<evidence type="ECO:0000256" key="1">
    <source>
        <dbReference type="ARBA" id="ARBA00022737"/>
    </source>
</evidence>
<evidence type="ECO:0000256" key="2">
    <source>
        <dbReference type="ARBA" id="ARBA00022741"/>
    </source>
</evidence>
<dbReference type="EMBL" id="JANJYI010000008">
    <property type="protein sequence ID" value="KAK2640065.1"/>
    <property type="molecule type" value="Genomic_DNA"/>
</dbReference>
<organism evidence="5 6">
    <name type="scientific">Dipteronia dyeriana</name>
    <dbReference type="NCBI Taxonomy" id="168575"/>
    <lineage>
        <taxon>Eukaryota</taxon>
        <taxon>Viridiplantae</taxon>
        <taxon>Streptophyta</taxon>
        <taxon>Embryophyta</taxon>
        <taxon>Tracheophyta</taxon>
        <taxon>Spermatophyta</taxon>
        <taxon>Magnoliopsida</taxon>
        <taxon>eudicotyledons</taxon>
        <taxon>Gunneridae</taxon>
        <taxon>Pentapetalae</taxon>
        <taxon>rosids</taxon>
        <taxon>malvids</taxon>
        <taxon>Sapindales</taxon>
        <taxon>Sapindaceae</taxon>
        <taxon>Hippocastanoideae</taxon>
        <taxon>Acereae</taxon>
        <taxon>Dipteronia</taxon>
    </lineage>
</organism>
<dbReference type="Gene3D" id="1.20.5.4130">
    <property type="match status" value="1"/>
</dbReference>
<accession>A0AAD9WRU5</accession>
<keyword evidence="3" id="KW-0611">Plant defense</keyword>
<dbReference type="Proteomes" id="UP001280121">
    <property type="component" value="Unassembled WGS sequence"/>
</dbReference>
<feature type="domain" description="Disease resistance N-terminal" evidence="4">
    <location>
        <begin position="7"/>
        <end position="97"/>
    </location>
</feature>
<dbReference type="GO" id="GO:0000166">
    <property type="term" value="F:nucleotide binding"/>
    <property type="evidence" value="ECO:0007669"/>
    <property type="project" value="UniProtKB-KW"/>
</dbReference>
<dbReference type="AlphaFoldDB" id="A0AAD9WRU5"/>
<name>A0AAD9WRU5_9ROSI</name>
<dbReference type="InterPro" id="IPR041118">
    <property type="entry name" value="Rx_N"/>
</dbReference>
<protein>
    <recommendedName>
        <fullName evidence="4">Disease resistance N-terminal domain-containing protein</fullName>
    </recommendedName>
</protein>
<sequence length="111" mass="12914">MPVGELFLSAFLQVLFDRLASRELLQFLRQEGLYSKIENWEHTLKDIQAVLGDAEDKQLTNPVVKKWLDDLQGLAYDVEDILDEFATEAFARKLKLEQQQATIMNEVYRIP</sequence>
<comment type="caution">
    <text evidence="5">The sequence shown here is derived from an EMBL/GenBank/DDBJ whole genome shotgun (WGS) entry which is preliminary data.</text>
</comment>
<dbReference type="GO" id="GO:0006952">
    <property type="term" value="P:defense response"/>
    <property type="evidence" value="ECO:0007669"/>
    <property type="project" value="UniProtKB-KW"/>
</dbReference>
<evidence type="ECO:0000313" key="6">
    <source>
        <dbReference type="Proteomes" id="UP001280121"/>
    </source>
</evidence>
<proteinExistence type="predicted"/>
<evidence type="ECO:0000256" key="3">
    <source>
        <dbReference type="ARBA" id="ARBA00022821"/>
    </source>
</evidence>